<organism evidence="11 12">
    <name type="scientific">Peterkaempfera bronchialis</name>
    <dbReference type="NCBI Taxonomy" id="2126346"/>
    <lineage>
        <taxon>Bacteria</taxon>
        <taxon>Bacillati</taxon>
        <taxon>Actinomycetota</taxon>
        <taxon>Actinomycetes</taxon>
        <taxon>Kitasatosporales</taxon>
        <taxon>Streptomycetaceae</taxon>
        <taxon>Peterkaempfera</taxon>
    </lineage>
</organism>
<dbReference type="GO" id="GO:0005737">
    <property type="term" value="C:cytoplasm"/>
    <property type="evidence" value="ECO:0007669"/>
    <property type="project" value="UniProtKB-SubCell"/>
</dbReference>
<keyword evidence="3 6" id="KW-0547">Nucleotide-binding</keyword>
<evidence type="ECO:0000256" key="6">
    <source>
        <dbReference type="HAMAP-Rule" id="MF_00900"/>
    </source>
</evidence>
<dbReference type="InterPro" id="IPR016496">
    <property type="entry name" value="GTPase_HflX"/>
</dbReference>
<proteinExistence type="inferred from homology"/>
<dbReference type="Pfam" id="PF16360">
    <property type="entry name" value="GTP-bdg_M"/>
    <property type="match status" value="1"/>
</dbReference>
<comment type="cofactor">
    <cofactor evidence="8">
        <name>Mg(2+)</name>
        <dbReference type="ChEBI" id="CHEBI:18420"/>
    </cofactor>
</comment>
<evidence type="ECO:0000313" key="12">
    <source>
        <dbReference type="Proteomes" id="UP000249340"/>
    </source>
</evidence>
<dbReference type="Proteomes" id="UP000249340">
    <property type="component" value="Chromosome"/>
</dbReference>
<dbReference type="HAMAP" id="MF_00900">
    <property type="entry name" value="GTPase_HflX"/>
    <property type="match status" value="1"/>
</dbReference>
<evidence type="ECO:0000256" key="8">
    <source>
        <dbReference type="PIRSR" id="PIRSR006809-2"/>
    </source>
</evidence>
<dbReference type="OrthoDB" id="9812272at2"/>
<dbReference type="AlphaFoldDB" id="A0A345T183"/>
<dbReference type="PANTHER" id="PTHR10229:SF0">
    <property type="entry name" value="GTP-BINDING PROTEIN 6-RELATED"/>
    <property type="match status" value="1"/>
</dbReference>
<dbReference type="InterPro" id="IPR045498">
    <property type="entry name" value="HflX_C"/>
</dbReference>
<evidence type="ECO:0000256" key="5">
    <source>
        <dbReference type="ARBA" id="ARBA00023134"/>
    </source>
</evidence>
<dbReference type="InterPro" id="IPR030394">
    <property type="entry name" value="G_HFLX_dom"/>
</dbReference>
<dbReference type="Gene3D" id="3.40.50.300">
    <property type="entry name" value="P-loop containing nucleotide triphosphate hydrolases"/>
    <property type="match status" value="1"/>
</dbReference>
<keyword evidence="1 6" id="KW-0963">Cytoplasm</keyword>
<feature type="binding site" evidence="8">
    <location>
        <position position="292"/>
    </location>
    <ligand>
        <name>Mg(2+)</name>
        <dbReference type="ChEBI" id="CHEBI:18420"/>
    </ligand>
</feature>
<gene>
    <name evidence="6 11" type="primary">hflX</name>
    <name evidence="11" type="ORF">C7M71_022385</name>
</gene>
<dbReference type="CDD" id="cd01878">
    <property type="entry name" value="HflX"/>
    <property type="match status" value="1"/>
</dbReference>
<dbReference type="KEGG" id="stri:C7M71_022385"/>
<dbReference type="InterPro" id="IPR005225">
    <property type="entry name" value="Small_GTP-bd"/>
</dbReference>
<keyword evidence="2 8" id="KW-0479">Metal-binding</keyword>
<dbReference type="SUPFAM" id="SSF52540">
    <property type="entry name" value="P-loop containing nucleoside triphosphate hydrolases"/>
    <property type="match status" value="1"/>
</dbReference>
<dbReference type="RefSeq" id="WP_111494958.1">
    <property type="nucleotide sequence ID" value="NZ_CP031264.1"/>
</dbReference>
<feature type="binding site" evidence="7">
    <location>
        <begin position="398"/>
        <end position="401"/>
    </location>
    <ligand>
        <name>GTP</name>
        <dbReference type="ChEBI" id="CHEBI:37565"/>
    </ligand>
</feature>
<dbReference type="FunFam" id="3.40.50.11060:FF:000001">
    <property type="entry name" value="GTPase HflX"/>
    <property type="match status" value="1"/>
</dbReference>
<dbReference type="PANTHER" id="PTHR10229">
    <property type="entry name" value="GTP-BINDING PROTEIN HFLX"/>
    <property type="match status" value="1"/>
</dbReference>
<dbReference type="InterPro" id="IPR006073">
    <property type="entry name" value="GTP-bd"/>
</dbReference>
<feature type="binding site" evidence="7">
    <location>
        <begin position="332"/>
        <end position="335"/>
    </location>
    <ligand>
        <name>GTP</name>
        <dbReference type="ChEBI" id="CHEBI:37565"/>
    </ligand>
</feature>
<accession>A0A345T183</accession>
<dbReference type="InterPro" id="IPR025121">
    <property type="entry name" value="GTPase_HflX_N"/>
</dbReference>
<dbReference type="GO" id="GO:0043022">
    <property type="term" value="F:ribosome binding"/>
    <property type="evidence" value="ECO:0007669"/>
    <property type="project" value="TreeGrafter"/>
</dbReference>
<feature type="region of interest" description="Disordered" evidence="9">
    <location>
        <begin position="215"/>
        <end position="240"/>
    </location>
</feature>
<reference evidence="12" key="1">
    <citation type="submission" date="2018-07" db="EMBL/GenBank/DDBJ databases">
        <title>Streptacidiphilus bronchialis DSM 106435 chromosome.</title>
        <authorList>
            <person name="Batra D."/>
            <person name="Gulvik C.A."/>
        </authorList>
    </citation>
    <scope>NUCLEOTIDE SEQUENCE [LARGE SCALE GENOMIC DNA]</scope>
    <source>
        <strain evidence="12">DSM 106435</strain>
    </source>
</reference>
<dbReference type="PROSITE" id="PS51705">
    <property type="entry name" value="G_HFLX"/>
    <property type="match status" value="1"/>
</dbReference>
<comment type="function">
    <text evidence="6">GTPase that associates with the 50S ribosomal subunit and may have a role during protein synthesis or ribosome biogenesis.</text>
</comment>
<keyword evidence="5 6" id="KW-0342">GTP-binding</keyword>
<keyword evidence="12" id="KW-1185">Reference proteome</keyword>
<feature type="compositionally biased region" description="Gly residues" evidence="9">
    <location>
        <begin position="219"/>
        <end position="232"/>
    </location>
</feature>
<evidence type="ECO:0000313" key="11">
    <source>
        <dbReference type="EMBL" id="AXI79738.1"/>
    </source>
</evidence>
<comment type="subunit">
    <text evidence="6">Monomer. Associates with the 50S ribosomal subunit.</text>
</comment>
<evidence type="ECO:0000256" key="7">
    <source>
        <dbReference type="PIRSR" id="PIRSR006809-1"/>
    </source>
</evidence>
<dbReference type="Gene3D" id="6.10.250.2860">
    <property type="match status" value="1"/>
</dbReference>
<dbReference type="NCBIfam" id="TIGR03156">
    <property type="entry name" value="GTP_HflX"/>
    <property type="match status" value="1"/>
</dbReference>
<feature type="binding site" evidence="8">
    <location>
        <position position="312"/>
    </location>
    <ligand>
        <name>Mg(2+)</name>
        <dbReference type="ChEBI" id="CHEBI:18420"/>
    </ligand>
</feature>
<protein>
    <recommendedName>
        <fullName evidence="6">GTPase HflX</fullName>
    </recommendedName>
    <alternativeName>
        <fullName evidence="6">GTP-binding protein HflX</fullName>
    </alternativeName>
</protein>
<evidence type="ECO:0000256" key="2">
    <source>
        <dbReference type="ARBA" id="ARBA00022723"/>
    </source>
</evidence>
<dbReference type="GO" id="GO:0046872">
    <property type="term" value="F:metal ion binding"/>
    <property type="evidence" value="ECO:0007669"/>
    <property type="project" value="UniProtKB-KW"/>
</dbReference>
<keyword evidence="4 8" id="KW-0460">Magnesium</keyword>
<dbReference type="Pfam" id="PF01926">
    <property type="entry name" value="MMR_HSR1"/>
    <property type="match status" value="1"/>
</dbReference>
<comment type="similarity">
    <text evidence="6">Belongs to the TRAFAC class OBG-HflX-like GTPase superfamily. HflX GTPase family.</text>
</comment>
<dbReference type="FunFam" id="3.40.50.300:FF:000690">
    <property type="entry name" value="GTPase HflX"/>
    <property type="match status" value="1"/>
</dbReference>
<feature type="binding site" evidence="7">
    <location>
        <begin position="422"/>
        <end position="424"/>
    </location>
    <ligand>
        <name>GTP</name>
        <dbReference type="ChEBI" id="CHEBI:37565"/>
    </ligand>
</feature>
<evidence type="ECO:0000256" key="1">
    <source>
        <dbReference type="ARBA" id="ARBA00022490"/>
    </source>
</evidence>
<feature type="binding site" evidence="7">
    <location>
        <begin position="285"/>
        <end position="292"/>
    </location>
    <ligand>
        <name>GTP</name>
        <dbReference type="ChEBI" id="CHEBI:37565"/>
    </ligand>
</feature>
<evidence type="ECO:0000256" key="4">
    <source>
        <dbReference type="ARBA" id="ARBA00022842"/>
    </source>
</evidence>
<dbReference type="PRINTS" id="PR00326">
    <property type="entry name" value="GTP1OBG"/>
</dbReference>
<dbReference type="InterPro" id="IPR027417">
    <property type="entry name" value="P-loop_NTPase"/>
</dbReference>
<dbReference type="InterPro" id="IPR042108">
    <property type="entry name" value="GTPase_HflX_N_sf"/>
</dbReference>
<dbReference type="Pfam" id="PF19275">
    <property type="entry name" value="HflX_C"/>
    <property type="match status" value="1"/>
</dbReference>
<dbReference type="Gene3D" id="3.40.50.11060">
    <property type="entry name" value="GTPase HflX, N-terminal domain"/>
    <property type="match status" value="1"/>
</dbReference>
<dbReference type="GO" id="GO:0005525">
    <property type="term" value="F:GTP binding"/>
    <property type="evidence" value="ECO:0007669"/>
    <property type="project" value="UniProtKB-UniRule"/>
</dbReference>
<dbReference type="EMBL" id="CP031264">
    <property type="protein sequence ID" value="AXI79738.1"/>
    <property type="molecule type" value="Genomic_DNA"/>
</dbReference>
<sequence>MTSTFDNRDHSTGRAAHRPEDLRAAALMDEDLAVIDEDLDHYDGDQYDRSDRAALRRVAGLSTELEDVTEVEYRQLRLERVVLVGVWTDGTAEEAETSLAELAALAETAGSQVLDGVIQRRERPDPATYIGSGKAKELRDIVASQGADTVVCDGELTPGQLIHLEDVVKVKVVDRTALILDIFAQHAKSREGKAQVSLAQMQYMLPRLRGWGQSLSRQMGGGGSSSSGGGMATRGPGETKIETDRRRIREKMAKLRREIADMKKGRDTKRQERKRHQVPSVAIAGYTNAGKSSLLNRLTGAGVLVENALFATLDPTVRRAVTPGGRVYTIADTVGFVRHLPHHLVEAFRSTMEEVGEADLILHVVDGAHPDPESQLAAVREVVTEVGAQKVPEIVVINKADAADPLVLQRLLRRESRAIVVSARTGEGIEELLRLVEEELPRPSVEVEALVPYTRGDLVSRVHAEGELSATEHTADGTLLRAKVSAELAAELERYAVAGARH</sequence>
<dbReference type="InterPro" id="IPR032305">
    <property type="entry name" value="GTP-bd_M"/>
</dbReference>
<evidence type="ECO:0000259" key="10">
    <source>
        <dbReference type="PROSITE" id="PS51705"/>
    </source>
</evidence>
<dbReference type="NCBIfam" id="TIGR00231">
    <property type="entry name" value="small_GTP"/>
    <property type="match status" value="1"/>
</dbReference>
<feature type="binding site" evidence="7">
    <location>
        <begin position="310"/>
        <end position="314"/>
    </location>
    <ligand>
        <name>GTP</name>
        <dbReference type="ChEBI" id="CHEBI:37565"/>
    </ligand>
</feature>
<dbReference type="PIRSF" id="PIRSF006809">
    <property type="entry name" value="GTP-binding_hflX_prd"/>
    <property type="match status" value="1"/>
</dbReference>
<name>A0A345T183_9ACTN</name>
<feature type="domain" description="Hflx-type G" evidence="10">
    <location>
        <begin position="279"/>
        <end position="444"/>
    </location>
</feature>
<dbReference type="GO" id="GO:0003924">
    <property type="term" value="F:GTPase activity"/>
    <property type="evidence" value="ECO:0007669"/>
    <property type="project" value="UniProtKB-UniRule"/>
</dbReference>
<comment type="subcellular location">
    <subcellularLocation>
        <location evidence="6">Cytoplasm</location>
    </subcellularLocation>
    <text evidence="6">May associate with membranes.</text>
</comment>
<evidence type="ECO:0000256" key="9">
    <source>
        <dbReference type="SAM" id="MobiDB-lite"/>
    </source>
</evidence>
<evidence type="ECO:0000256" key="3">
    <source>
        <dbReference type="ARBA" id="ARBA00022741"/>
    </source>
</evidence>
<dbReference type="Pfam" id="PF13167">
    <property type="entry name" value="GTP-bdg_N"/>
    <property type="match status" value="1"/>
</dbReference>